<feature type="compositionally biased region" description="Basic residues" evidence="1">
    <location>
        <begin position="414"/>
        <end position="424"/>
    </location>
</feature>
<feature type="compositionally biased region" description="Polar residues" evidence="1">
    <location>
        <begin position="431"/>
        <end position="440"/>
    </location>
</feature>
<evidence type="ECO:0000256" key="1">
    <source>
        <dbReference type="SAM" id="MobiDB-lite"/>
    </source>
</evidence>
<organism evidence="2 4">
    <name type="scientific">Acanthaster planci</name>
    <name type="common">Crown-of-thorns starfish</name>
    <dbReference type="NCBI Taxonomy" id="133434"/>
    <lineage>
        <taxon>Eukaryota</taxon>
        <taxon>Metazoa</taxon>
        <taxon>Echinodermata</taxon>
        <taxon>Eleutherozoa</taxon>
        <taxon>Asterozoa</taxon>
        <taxon>Asteroidea</taxon>
        <taxon>Valvatacea</taxon>
        <taxon>Valvatida</taxon>
        <taxon>Acanthasteridae</taxon>
        <taxon>Acanthaster</taxon>
    </lineage>
</organism>
<dbReference type="AlphaFoldDB" id="A0A8B7YYR3"/>
<feature type="region of interest" description="Disordered" evidence="1">
    <location>
        <begin position="170"/>
        <end position="228"/>
    </location>
</feature>
<dbReference type="KEGG" id="aplc:110983492"/>
<dbReference type="Proteomes" id="UP000694845">
    <property type="component" value="Unplaced"/>
</dbReference>
<reference evidence="3 4" key="1">
    <citation type="submission" date="2025-04" db="UniProtKB">
        <authorList>
            <consortium name="RefSeq"/>
        </authorList>
    </citation>
    <scope>IDENTIFICATION</scope>
</reference>
<sequence length="510" mass="56757">MYSQTGHTMLDVETILGLPRPTKKPSSLRKPRQQAQPKYINKERALAIAKKFKINQIGKVSVRAGSSNALDDPPRVSLQSEKVLTRRILLDREKGLETAMNTKDSAVGKCILGKNDYETRRLGVEFEKLNEDNDRKSYQLLKRKSVFVHQRGLILTQGGIVFDPTSATANKRDVQMGPDATKPLPGIRPSQTGEDAPGDGTSRPKRDKSPSYMRPLSCDRTRSTDSQVAEAERFLATPTMMRYVKGNPDEDSTVLALKSITDGNSPDYDTHPTDDSARGPSKRAFLREAINPTRKSPLPEIAESVSSQGSKDDVFATAGAQTKTTHSHNFPVTTALYRSKSVDQGAAKFVSESRRRHTTAYSGFRRRSQSSPSKPDLINDSNDTGEEDARAVKSPAVKPLRRSHGKLSTASPQFKHKKRHRKSRVSFTKRPASTQLTTTEPSKDPRFTDLTSLLVPDSAKAFDLYRAMGRLSVLERWDQPDTKSSGLRTHTRRNGHLGKRGNQRVFNALY</sequence>
<feature type="compositionally biased region" description="Basic and acidic residues" evidence="1">
    <location>
        <begin position="268"/>
        <end position="277"/>
    </location>
</feature>
<evidence type="ECO:0000313" key="2">
    <source>
        <dbReference type="Proteomes" id="UP000694845"/>
    </source>
</evidence>
<evidence type="ECO:0000313" key="4">
    <source>
        <dbReference type="RefSeq" id="XP_022098484.1"/>
    </source>
</evidence>
<evidence type="ECO:0000313" key="3">
    <source>
        <dbReference type="RefSeq" id="XP_022098483.1"/>
    </source>
</evidence>
<name>A0A8B7YYR3_ACAPL</name>
<dbReference type="GeneID" id="110983492"/>
<protein>
    <submittedName>
        <fullName evidence="3 4">Uncharacterized protein LOC110983492</fullName>
    </submittedName>
</protein>
<dbReference type="OrthoDB" id="10065316at2759"/>
<dbReference type="RefSeq" id="XP_022098483.1">
    <property type="nucleotide sequence ID" value="XM_022242791.1"/>
</dbReference>
<keyword evidence="2" id="KW-1185">Reference proteome</keyword>
<feature type="compositionally biased region" description="Basic residues" evidence="1">
    <location>
        <begin position="354"/>
        <end position="368"/>
    </location>
</feature>
<feature type="region of interest" description="Disordered" evidence="1">
    <location>
        <begin position="341"/>
        <end position="444"/>
    </location>
</feature>
<gene>
    <name evidence="3 4" type="primary">LOC110983492</name>
</gene>
<proteinExistence type="predicted"/>
<feature type="compositionally biased region" description="Basic residues" evidence="1">
    <location>
        <begin position="21"/>
        <end position="32"/>
    </location>
</feature>
<dbReference type="OMA" id="TPTMMRY"/>
<dbReference type="RefSeq" id="XP_022098484.1">
    <property type="nucleotide sequence ID" value="XM_022242792.1"/>
</dbReference>
<feature type="region of interest" description="Disordered" evidence="1">
    <location>
        <begin position="260"/>
        <end position="280"/>
    </location>
</feature>
<feature type="region of interest" description="Disordered" evidence="1">
    <location>
        <begin position="480"/>
        <end position="510"/>
    </location>
</feature>
<feature type="compositionally biased region" description="Basic residues" evidence="1">
    <location>
        <begin position="489"/>
        <end position="502"/>
    </location>
</feature>
<accession>A0A8B7YYR3</accession>
<feature type="region of interest" description="Disordered" evidence="1">
    <location>
        <begin position="12"/>
        <end position="37"/>
    </location>
</feature>